<gene>
    <name evidence="1" type="ORF">HMPREF9225_1976</name>
</gene>
<evidence type="ECO:0000313" key="1">
    <source>
        <dbReference type="EMBL" id="EFM24403.1"/>
    </source>
</evidence>
<sequence length="316" mass="34197">MLLKEIIEIYKLLDSSRITGHDIKKYLVGIRDVDVDISINTLKTEKGSTDLVRIMIPGTNGKIKGGKAPTLGVLGRLGGIGARPEVTGFVSDGDGALIVLAVAAKILDMNNKGDFLKGDVVISTHICPDAPTIPHEPVPFMDSPIDMSTMNKEEVKGDLDSILSVDTTKGNRIISHNGFAISPTVKEGFILRVSEDLLDIMERTTGSSPKVLPITNQDITPYGNNLFHINSIMQPSTSTTAPVVGVAVTTESIVAGCATGSTHPFDVEQCARFVLEVCKDFGENRISFYDKNEWEIIKQKYGSLRILQTQGNEGLK</sequence>
<organism evidence="1 2">
    <name type="scientific">Peptoniphilus duerdenii ATCC BAA-1640</name>
    <dbReference type="NCBI Taxonomy" id="862517"/>
    <lineage>
        <taxon>Bacteria</taxon>
        <taxon>Bacillati</taxon>
        <taxon>Bacillota</taxon>
        <taxon>Tissierellia</taxon>
        <taxon>Tissierellales</taxon>
        <taxon>Peptoniphilaceae</taxon>
        <taxon>Peptoniphilus</taxon>
    </lineage>
</organism>
<reference evidence="1 2" key="1">
    <citation type="submission" date="2010-07" db="EMBL/GenBank/DDBJ databases">
        <authorList>
            <person name="Muzny D."/>
            <person name="Qin X."/>
            <person name="Deng J."/>
            <person name="Jiang H."/>
            <person name="Liu Y."/>
            <person name="Qu J."/>
            <person name="Song X.-Z."/>
            <person name="Zhang L."/>
            <person name="Thornton R."/>
            <person name="Coyle M."/>
            <person name="Francisco L."/>
            <person name="Jackson L."/>
            <person name="Javaid M."/>
            <person name="Korchina V."/>
            <person name="Kovar C."/>
            <person name="Mata R."/>
            <person name="Mathew T."/>
            <person name="Ngo R."/>
            <person name="Nguyen L."/>
            <person name="Nguyen N."/>
            <person name="Okwuonu G."/>
            <person name="Ongeri F."/>
            <person name="Pham C."/>
            <person name="Simmons D."/>
            <person name="Wilczek-Boney K."/>
            <person name="Hale W."/>
            <person name="Jakkamsetti A."/>
            <person name="Pham P."/>
            <person name="Ruth R."/>
            <person name="San Lucas F."/>
            <person name="Warren J."/>
            <person name="Zhang J."/>
            <person name="Zhao Z."/>
            <person name="Zhou C."/>
            <person name="Zhu D."/>
            <person name="Lee S."/>
            <person name="Bess C."/>
            <person name="Blankenburg K."/>
            <person name="Forbes L."/>
            <person name="Fu Q."/>
            <person name="Gubbala S."/>
            <person name="Hirani K."/>
            <person name="Jayaseelan J.C."/>
            <person name="Lara F."/>
            <person name="Munidasa M."/>
            <person name="Palculict T."/>
            <person name="Patil S."/>
            <person name="Pu L.-L."/>
            <person name="Saada N."/>
            <person name="Tang L."/>
            <person name="Weissenberger G."/>
            <person name="Zhu Y."/>
            <person name="Hemphill L."/>
            <person name="Shang Y."/>
            <person name="Youmans B."/>
            <person name="Ayvaz T."/>
            <person name="Ross M."/>
            <person name="Santibanez J."/>
            <person name="Aqrawi P."/>
            <person name="Gross S."/>
            <person name="Joshi V."/>
            <person name="Fowler G."/>
            <person name="Nazareth L."/>
            <person name="Reid J."/>
            <person name="Worley K."/>
            <person name="Petrosino J."/>
            <person name="Highlander S."/>
            <person name="Gibbs R."/>
        </authorList>
    </citation>
    <scope>NUCLEOTIDE SEQUENCE [LARGE SCALE GENOMIC DNA]</scope>
    <source>
        <strain evidence="1 2">ATCC BAA-1640</strain>
    </source>
</reference>
<keyword evidence="2" id="KW-1185">Reference proteome</keyword>
<dbReference type="InterPro" id="IPR009561">
    <property type="entry name" value="DUF1177"/>
</dbReference>
<dbReference type="eggNOG" id="ENOG502Z800">
    <property type="taxonomic scope" value="Bacteria"/>
</dbReference>
<proteinExistence type="predicted"/>
<dbReference type="EMBL" id="AEEH01000054">
    <property type="protein sequence ID" value="EFM24403.1"/>
    <property type="molecule type" value="Genomic_DNA"/>
</dbReference>
<dbReference type="STRING" id="862517.HMPREF9225_1976"/>
<dbReference type="HOGENOM" id="CLU_077081_0_0_9"/>
<name>E0NP87_9FIRM</name>
<dbReference type="AlphaFoldDB" id="E0NP87"/>
<evidence type="ECO:0000313" key="2">
    <source>
        <dbReference type="Proteomes" id="UP000003280"/>
    </source>
</evidence>
<dbReference type="OrthoDB" id="9782903at2"/>
<dbReference type="Proteomes" id="UP000003280">
    <property type="component" value="Unassembled WGS sequence"/>
</dbReference>
<dbReference type="Pfam" id="PF06675">
    <property type="entry name" value="DUF1177"/>
    <property type="match status" value="1"/>
</dbReference>
<evidence type="ECO:0008006" key="3">
    <source>
        <dbReference type="Google" id="ProtNLM"/>
    </source>
</evidence>
<dbReference type="RefSeq" id="WP_008902751.1">
    <property type="nucleotide sequence ID" value="NZ_GL397071.1"/>
</dbReference>
<comment type="caution">
    <text evidence="1">The sequence shown here is derived from an EMBL/GenBank/DDBJ whole genome shotgun (WGS) entry which is preliminary data.</text>
</comment>
<accession>E0NP87</accession>
<protein>
    <recommendedName>
        <fullName evidence="3">DUF1177 domain-containing protein</fullName>
    </recommendedName>
</protein>